<name>A0A2K8ZAV3_9BACT</name>
<dbReference type="KEGG" id="spir:CWM47_37395"/>
<accession>A0A2K8ZAV3</accession>
<evidence type="ECO:0000256" key="1">
    <source>
        <dbReference type="SAM" id="MobiDB-lite"/>
    </source>
</evidence>
<dbReference type="Gene3D" id="1.10.1220.10">
    <property type="entry name" value="Met repressor-like"/>
    <property type="match status" value="1"/>
</dbReference>
<sequence length="88" mass="10007">MAKEYKDAMSKLGTMLKQEPIKTPIQEVRPVDPEPNPPTAKKENPDAHFNFWGPRSLMKRVKQHSVDTGMSIKDICIAALEQYLSKPK</sequence>
<organism evidence="2 3">
    <name type="scientific">Spirosoma pollinicola</name>
    <dbReference type="NCBI Taxonomy" id="2057025"/>
    <lineage>
        <taxon>Bacteria</taxon>
        <taxon>Pseudomonadati</taxon>
        <taxon>Bacteroidota</taxon>
        <taxon>Cytophagia</taxon>
        <taxon>Cytophagales</taxon>
        <taxon>Cytophagaceae</taxon>
        <taxon>Spirosoma</taxon>
    </lineage>
</organism>
<dbReference type="AlphaFoldDB" id="A0A2K8ZAV3"/>
<dbReference type="OrthoDB" id="799574at2"/>
<evidence type="ECO:0000313" key="2">
    <source>
        <dbReference type="EMBL" id="AUD07002.1"/>
    </source>
</evidence>
<protein>
    <submittedName>
        <fullName evidence="2">Uncharacterized protein</fullName>
    </submittedName>
</protein>
<keyword evidence="3" id="KW-1185">Reference proteome</keyword>
<dbReference type="Proteomes" id="UP000232883">
    <property type="component" value="Chromosome"/>
</dbReference>
<proteinExistence type="predicted"/>
<dbReference type="EMBL" id="CP025096">
    <property type="protein sequence ID" value="AUD07002.1"/>
    <property type="molecule type" value="Genomic_DNA"/>
</dbReference>
<dbReference type="RefSeq" id="WP_100993535.1">
    <property type="nucleotide sequence ID" value="NZ_CP025096.1"/>
</dbReference>
<feature type="region of interest" description="Disordered" evidence="1">
    <location>
        <begin position="1"/>
        <end position="49"/>
    </location>
</feature>
<dbReference type="InterPro" id="IPR013321">
    <property type="entry name" value="Arc_rbn_hlx_hlx"/>
</dbReference>
<evidence type="ECO:0000313" key="3">
    <source>
        <dbReference type="Proteomes" id="UP000232883"/>
    </source>
</evidence>
<reference evidence="2 3" key="1">
    <citation type="submission" date="2017-11" db="EMBL/GenBank/DDBJ databases">
        <title>Taxonomic description and genome sequences of Spirosoma HA7 sp. nov., isolated from pollen microhabitat of Corylus avellana.</title>
        <authorList>
            <person name="Ambika Manirajan B."/>
            <person name="Suarez C."/>
            <person name="Ratering S."/>
            <person name="Geissler-Plaum R."/>
            <person name="Cardinale M."/>
            <person name="Sylvia S."/>
        </authorList>
    </citation>
    <scope>NUCLEOTIDE SEQUENCE [LARGE SCALE GENOMIC DNA]</scope>
    <source>
        <strain evidence="2 3">HA7</strain>
    </source>
</reference>
<gene>
    <name evidence="2" type="ORF">CWM47_37395</name>
</gene>
<dbReference type="GO" id="GO:0006355">
    <property type="term" value="P:regulation of DNA-templated transcription"/>
    <property type="evidence" value="ECO:0007669"/>
    <property type="project" value="InterPro"/>
</dbReference>